<dbReference type="EMBL" id="JACHMU010000001">
    <property type="protein sequence ID" value="MBB5742165.1"/>
    <property type="molecule type" value="Genomic_DNA"/>
</dbReference>
<organism evidence="3 4">
    <name type="scientific">Microbacterium ginsengiterrae</name>
    <dbReference type="NCBI Taxonomy" id="546115"/>
    <lineage>
        <taxon>Bacteria</taxon>
        <taxon>Bacillati</taxon>
        <taxon>Actinomycetota</taxon>
        <taxon>Actinomycetes</taxon>
        <taxon>Micrococcales</taxon>
        <taxon>Microbacteriaceae</taxon>
        <taxon>Microbacterium</taxon>
    </lineage>
</organism>
<keyword evidence="2" id="KW-0472">Membrane</keyword>
<gene>
    <name evidence="3" type="ORF">HD600_000662</name>
</gene>
<accession>A0A7W9FAJ2</accession>
<evidence type="ECO:0000313" key="3">
    <source>
        <dbReference type="EMBL" id="MBB5742165.1"/>
    </source>
</evidence>
<feature type="transmembrane region" description="Helical" evidence="2">
    <location>
        <begin position="171"/>
        <end position="194"/>
    </location>
</feature>
<comment type="caution">
    <text evidence="3">The sequence shown here is derived from an EMBL/GenBank/DDBJ whole genome shotgun (WGS) entry which is preliminary data.</text>
</comment>
<feature type="transmembrane region" description="Helical" evidence="2">
    <location>
        <begin position="241"/>
        <end position="263"/>
    </location>
</feature>
<dbReference type="RefSeq" id="WP_184281497.1">
    <property type="nucleotide sequence ID" value="NZ_BAAAPG010000001.1"/>
</dbReference>
<sequence>MSDPEVPQNEPKSDVDDVVDSANAGLAEAEAARAEVPDRSAAAAEHAPVDHYAVDPDLAAFEAAERDHPGTFGASEPVDATPTSRFDAEVRDAKASALPVDDEFRFDRTSEASIADSAYAPPAAGDAETKVVPSEPLVAETVVAAPVQQQPIFVQAPEPPRERGNRGTAGAIGLLATLSFAILYLAVGLGWSALRGEVQADGIVDRVLETLTTWGFWVPVVVFFLAFWLLGAVINRGRWGLWVVFGLLVGVASYGGYILGQLFEAPFWLISARQATELIGEQLFAPLAIAAFVLGRELTIWFGAWVARSGARKTELNEEAQREYERTLEAGPSLSR</sequence>
<protein>
    <submittedName>
        <fullName evidence="3">Uncharacterized protein</fullName>
    </submittedName>
</protein>
<evidence type="ECO:0000256" key="2">
    <source>
        <dbReference type="SAM" id="Phobius"/>
    </source>
</evidence>
<feature type="transmembrane region" description="Helical" evidence="2">
    <location>
        <begin position="214"/>
        <end position="234"/>
    </location>
</feature>
<keyword evidence="2" id="KW-1133">Transmembrane helix</keyword>
<keyword evidence="4" id="KW-1185">Reference proteome</keyword>
<name>A0A7W9FAJ2_9MICO</name>
<dbReference type="AlphaFoldDB" id="A0A7W9FAJ2"/>
<keyword evidence="2" id="KW-0812">Transmembrane</keyword>
<evidence type="ECO:0000256" key="1">
    <source>
        <dbReference type="SAM" id="MobiDB-lite"/>
    </source>
</evidence>
<reference evidence="3 4" key="1">
    <citation type="submission" date="2020-08" db="EMBL/GenBank/DDBJ databases">
        <title>Sequencing the genomes of 1000 actinobacteria strains.</title>
        <authorList>
            <person name="Klenk H.-P."/>
        </authorList>
    </citation>
    <scope>NUCLEOTIDE SEQUENCE [LARGE SCALE GENOMIC DNA]</scope>
    <source>
        <strain evidence="3 4">DSM 24823</strain>
    </source>
</reference>
<feature type="region of interest" description="Disordered" evidence="1">
    <location>
        <begin position="28"/>
        <end position="85"/>
    </location>
</feature>
<proteinExistence type="predicted"/>
<dbReference type="Proteomes" id="UP000517712">
    <property type="component" value="Unassembled WGS sequence"/>
</dbReference>
<evidence type="ECO:0000313" key="4">
    <source>
        <dbReference type="Proteomes" id="UP000517712"/>
    </source>
</evidence>
<feature type="transmembrane region" description="Helical" evidence="2">
    <location>
        <begin position="283"/>
        <end position="307"/>
    </location>
</feature>